<accession>A0A9X6SS23</accession>
<evidence type="ECO:0000256" key="5">
    <source>
        <dbReference type="ARBA" id="ARBA00048594"/>
    </source>
</evidence>
<evidence type="ECO:0000256" key="2">
    <source>
        <dbReference type="ARBA" id="ARBA00005790"/>
    </source>
</evidence>
<dbReference type="GO" id="GO:0005829">
    <property type="term" value="C:cytosol"/>
    <property type="evidence" value="ECO:0007669"/>
    <property type="project" value="TreeGrafter"/>
</dbReference>
<evidence type="ECO:0000313" key="8">
    <source>
        <dbReference type="Proteomes" id="UP000219922"/>
    </source>
</evidence>
<evidence type="ECO:0000259" key="6">
    <source>
        <dbReference type="PROSITE" id="PS50052"/>
    </source>
</evidence>
<dbReference type="Proteomes" id="UP000219922">
    <property type="component" value="Unassembled WGS sequence"/>
</dbReference>
<dbReference type="GO" id="GO:0004385">
    <property type="term" value="F:GMP kinase activity"/>
    <property type="evidence" value="ECO:0007669"/>
    <property type="project" value="UniProtKB-EC"/>
</dbReference>
<comment type="caution">
    <text evidence="7">The sequence shown here is derived from an EMBL/GenBank/DDBJ whole genome shotgun (WGS) entry which is preliminary data.</text>
</comment>
<dbReference type="InterPro" id="IPR008145">
    <property type="entry name" value="GK/Ca_channel_bsu"/>
</dbReference>
<comment type="similarity">
    <text evidence="2">Belongs to the guanylate kinase family.</text>
</comment>
<reference evidence="7 8" key="1">
    <citation type="submission" date="2017-09" db="EMBL/GenBank/DDBJ databases">
        <title>Large-scale bioinformatics analysis of Bacillus genomes uncovers conserved roles of natural products in bacterial physiology.</title>
        <authorList>
            <consortium name="Agbiome Team Llc"/>
            <person name="Bleich R.M."/>
            <person name="Grubbs K.J."/>
            <person name="Santa Maria K.C."/>
            <person name="Allen S.E."/>
            <person name="Farag S."/>
            <person name="Shank E.A."/>
            <person name="Bowers A."/>
        </authorList>
    </citation>
    <scope>NUCLEOTIDE SEQUENCE [LARGE SCALE GENOMIC DNA]</scope>
    <source>
        <strain evidence="7 8">AFS092789</strain>
    </source>
</reference>
<sequence>MKFCFSPFYFFSVYNKKKGQEEIVVKGNCFLVLGPSGAGKTVIVNSVTTNRAVTTTTREPRFSEREGVDYYFVNKEEFENMIKNDKLAEWAEYGKEGKKNYYGLTKDEFNKRLSLGDLFIVCTVEGVIHYKQVYPEAITLFVHSSFEDIQKQLYDRGGNQQDINHRISLYNEEMKSLELADFVIQNKYNHLEESIAALRSIIKTNKKEVRN</sequence>
<evidence type="ECO:0000256" key="1">
    <source>
        <dbReference type="ARBA" id="ARBA00003531"/>
    </source>
</evidence>
<name>A0A9X6SS23_BACCE</name>
<gene>
    <name evidence="7" type="ORF">CON36_36400</name>
</gene>
<dbReference type="AlphaFoldDB" id="A0A9X6SS23"/>
<dbReference type="PROSITE" id="PS50052">
    <property type="entry name" value="GUANYLATE_KINASE_2"/>
    <property type="match status" value="1"/>
</dbReference>
<dbReference type="Gene3D" id="3.40.50.300">
    <property type="entry name" value="P-loop containing nucleotide triphosphate hydrolases"/>
    <property type="match status" value="1"/>
</dbReference>
<comment type="function">
    <text evidence="1">Essential for recycling GMP and indirectly, cGMP.</text>
</comment>
<dbReference type="InterPro" id="IPR027417">
    <property type="entry name" value="P-loop_NTPase"/>
</dbReference>
<dbReference type="InterPro" id="IPR008144">
    <property type="entry name" value="Guanylate_kin-like_dom"/>
</dbReference>
<dbReference type="PANTHER" id="PTHR23117">
    <property type="entry name" value="GUANYLATE KINASE-RELATED"/>
    <property type="match status" value="1"/>
</dbReference>
<dbReference type="InterPro" id="IPR020590">
    <property type="entry name" value="Guanylate_kinase_CS"/>
</dbReference>
<evidence type="ECO:0000313" key="7">
    <source>
        <dbReference type="EMBL" id="PDZ93961.1"/>
    </source>
</evidence>
<organism evidence="7 8">
    <name type="scientific">Bacillus cereus</name>
    <dbReference type="NCBI Taxonomy" id="1396"/>
    <lineage>
        <taxon>Bacteria</taxon>
        <taxon>Bacillati</taxon>
        <taxon>Bacillota</taxon>
        <taxon>Bacilli</taxon>
        <taxon>Bacillales</taxon>
        <taxon>Bacillaceae</taxon>
        <taxon>Bacillus</taxon>
        <taxon>Bacillus cereus group</taxon>
    </lineage>
</organism>
<comment type="catalytic activity">
    <reaction evidence="5">
        <text>GMP + ATP = GDP + ADP</text>
        <dbReference type="Rhea" id="RHEA:20780"/>
        <dbReference type="ChEBI" id="CHEBI:30616"/>
        <dbReference type="ChEBI" id="CHEBI:58115"/>
        <dbReference type="ChEBI" id="CHEBI:58189"/>
        <dbReference type="ChEBI" id="CHEBI:456216"/>
        <dbReference type="EC" id="2.7.4.8"/>
    </reaction>
</comment>
<dbReference type="Pfam" id="PF00625">
    <property type="entry name" value="Guanylate_kin"/>
    <property type="match status" value="1"/>
</dbReference>
<dbReference type="PANTHER" id="PTHR23117:SF13">
    <property type="entry name" value="GUANYLATE KINASE"/>
    <property type="match status" value="1"/>
</dbReference>
<dbReference type="PROSITE" id="PS00856">
    <property type="entry name" value="GUANYLATE_KINASE_1"/>
    <property type="match status" value="1"/>
</dbReference>
<keyword evidence="3" id="KW-0808">Transferase</keyword>
<dbReference type="SUPFAM" id="SSF52540">
    <property type="entry name" value="P-loop containing nucleoside triphosphate hydrolases"/>
    <property type="match status" value="1"/>
</dbReference>
<dbReference type="SMART" id="SM00072">
    <property type="entry name" value="GuKc"/>
    <property type="match status" value="1"/>
</dbReference>
<protein>
    <recommendedName>
        <fullName evidence="6">Guanylate kinase-like domain-containing protein</fullName>
    </recommendedName>
</protein>
<evidence type="ECO:0000256" key="3">
    <source>
        <dbReference type="ARBA" id="ARBA00022679"/>
    </source>
</evidence>
<dbReference type="EMBL" id="NVMX01000304">
    <property type="protein sequence ID" value="PDZ93961.1"/>
    <property type="molecule type" value="Genomic_DNA"/>
</dbReference>
<feature type="domain" description="Guanylate kinase-like" evidence="6">
    <location>
        <begin position="27"/>
        <end position="203"/>
    </location>
</feature>
<evidence type="ECO:0000256" key="4">
    <source>
        <dbReference type="ARBA" id="ARBA00022777"/>
    </source>
</evidence>
<proteinExistence type="inferred from homology"/>
<keyword evidence="4" id="KW-0418">Kinase</keyword>